<dbReference type="STRING" id="1836467.BTR34_00615"/>
<dbReference type="PANTHER" id="PTHR38016">
    <property type="entry name" value="UNNAMED PRODUCT"/>
    <property type="match status" value="1"/>
</dbReference>
<evidence type="ECO:0000313" key="3">
    <source>
        <dbReference type="Proteomes" id="UP000092164"/>
    </source>
</evidence>
<keyword evidence="3" id="KW-1185">Reference proteome</keyword>
<reference evidence="3" key="1">
    <citation type="submission" date="2016-06" db="EMBL/GenBank/DDBJ databases">
        <authorList>
            <person name="Zhan P."/>
        </authorList>
    </citation>
    <scope>NUCLEOTIDE SEQUENCE [LARGE SCALE GENOMIC DNA]</scope>
    <source>
        <strain evidence="3">T28</strain>
    </source>
</reference>
<protein>
    <recommendedName>
        <fullName evidence="1">Limiting CO2-inducible protein B/C beta carbonyic anhydrase domain-containing protein</fullName>
    </recommendedName>
</protein>
<name>A0A1B7Z7I9_9FLAO</name>
<dbReference type="AlphaFoldDB" id="A0A1B7Z7I9"/>
<organism evidence="2 3">
    <name type="scientific">Maribacter hydrothermalis</name>
    <dbReference type="NCBI Taxonomy" id="1836467"/>
    <lineage>
        <taxon>Bacteria</taxon>
        <taxon>Pseudomonadati</taxon>
        <taxon>Bacteroidota</taxon>
        <taxon>Flavobacteriia</taxon>
        <taxon>Flavobacteriales</taxon>
        <taxon>Flavobacteriaceae</taxon>
        <taxon>Maribacter</taxon>
    </lineage>
</organism>
<proteinExistence type="predicted"/>
<dbReference type="InterPro" id="IPR040703">
    <property type="entry name" value="LCIB/C_CA"/>
</dbReference>
<dbReference type="PANTHER" id="PTHR38016:SF1">
    <property type="entry name" value="LIMITING CO2-INDUCIBLE PROTEIN B_C BETA CARBONYIC ANHYDRASE DOMAIN-CONTAINING PROTEIN"/>
    <property type="match status" value="1"/>
</dbReference>
<dbReference type="EMBL" id="LZFP01000012">
    <property type="protein sequence ID" value="OBR38688.1"/>
    <property type="molecule type" value="Genomic_DNA"/>
</dbReference>
<sequence>MSFLKTVKEHYPNALTTEDTVNKLLDIIESNYGLKPNQLMHADSLCCDDVNAIQYPPRAYEMLGPFKLGGLDGYPFAGITGMGAFAHHVPEDGAIVIFYAPHIGVTKEGKIGEINRYGQSQNSSCCGAAKAGLSKLQNNKIVKGAITDLDYQMNTIEQILLEQKARILSSEIPIKEATEVIYEAIDKQIDVLVSKTNYPCKHLFQIGAVFINGDRDMGSFCSYKRFEYINLETNKRTDLMSNFS</sequence>
<comment type="caution">
    <text evidence="2">The sequence shown here is derived from an EMBL/GenBank/DDBJ whole genome shotgun (WGS) entry which is preliminary data.</text>
</comment>
<feature type="domain" description="Limiting CO2-inducible protein B/C beta carbonyic anhydrase" evidence="1">
    <location>
        <begin position="16"/>
        <end position="229"/>
    </location>
</feature>
<dbReference type="Pfam" id="PF18599">
    <property type="entry name" value="LCIB_C_CA"/>
    <property type="match status" value="1"/>
</dbReference>
<dbReference type="Proteomes" id="UP000092164">
    <property type="component" value="Unassembled WGS sequence"/>
</dbReference>
<evidence type="ECO:0000259" key="1">
    <source>
        <dbReference type="Pfam" id="PF18599"/>
    </source>
</evidence>
<dbReference type="RefSeq" id="WP_068484510.1">
    <property type="nucleotide sequence ID" value="NZ_CP018760.1"/>
</dbReference>
<evidence type="ECO:0000313" key="2">
    <source>
        <dbReference type="EMBL" id="OBR38688.1"/>
    </source>
</evidence>
<dbReference type="KEGG" id="mart:BTR34_00615"/>
<accession>A0A1B7Z7I9</accession>
<gene>
    <name evidence="2" type="ORF">A9200_03195</name>
</gene>
<dbReference type="OrthoDB" id="5570271at2"/>